<feature type="transmembrane region" description="Helical" evidence="6">
    <location>
        <begin position="260"/>
        <end position="280"/>
    </location>
</feature>
<dbReference type="InterPro" id="IPR000609">
    <property type="entry name" value="7TM_GPCR_serpentine_rcpt_Srg"/>
</dbReference>
<accession>A0A2G5T6U1</accession>
<evidence type="ECO:0000256" key="4">
    <source>
        <dbReference type="ARBA" id="ARBA00022989"/>
    </source>
</evidence>
<dbReference type="GO" id="GO:0016020">
    <property type="term" value="C:membrane"/>
    <property type="evidence" value="ECO:0007669"/>
    <property type="project" value="UniProtKB-SubCell"/>
</dbReference>
<feature type="transmembrane region" description="Helical" evidence="6">
    <location>
        <begin position="185"/>
        <end position="208"/>
    </location>
</feature>
<evidence type="ECO:0000313" key="7">
    <source>
        <dbReference type="EMBL" id="PIC22938.1"/>
    </source>
</evidence>
<dbReference type="EMBL" id="PDUG01000005">
    <property type="protein sequence ID" value="PIC22938.1"/>
    <property type="molecule type" value="Genomic_DNA"/>
</dbReference>
<evidence type="ECO:0000256" key="6">
    <source>
        <dbReference type="RuleBase" id="RU280813"/>
    </source>
</evidence>
<evidence type="ECO:0000313" key="8">
    <source>
        <dbReference type="Proteomes" id="UP000230233"/>
    </source>
</evidence>
<keyword evidence="5 6" id="KW-0472">Membrane</keyword>
<evidence type="ECO:0000256" key="5">
    <source>
        <dbReference type="ARBA" id="ARBA00023136"/>
    </source>
</evidence>
<name>A0A2G5T6U1_9PELO</name>
<comment type="similarity">
    <text evidence="2 6">Belongs to the nematode receptor-like protein srg family.</text>
</comment>
<dbReference type="Pfam" id="PF02118">
    <property type="entry name" value="Srg"/>
    <property type="match status" value="1"/>
</dbReference>
<evidence type="ECO:0000256" key="2">
    <source>
        <dbReference type="ARBA" id="ARBA00005692"/>
    </source>
</evidence>
<feature type="transmembrane region" description="Helical" evidence="6">
    <location>
        <begin position="131"/>
        <end position="152"/>
    </location>
</feature>
<evidence type="ECO:0000256" key="1">
    <source>
        <dbReference type="ARBA" id="ARBA00004141"/>
    </source>
</evidence>
<dbReference type="Proteomes" id="UP000230233">
    <property type="component" value="Chromosome V"/>
</dbReference>
<dbReference type="GO" id="GO:0004888">
    <property type="term" value="F:transmembrane signaling receptor activity"/>
    <property type="evidence" value="ECO:0007669"/>
    <property type="project" value="InterPro"/>
</dbReference>
<dbReference type="AlphaFoldDB" id="A0A2G5T6U1"/>
<reference evidence="8" key="1">
    <citation type="submission" date="2017-10" db="EMBL/GenBank/DDBJ databases">
        <title>Rapid genome shrinkage in a self-fertile nematode reveals novel sperm competition proteins.</title>
        <authorList>
            <person name="Yin D."/>
            <person name="Schwarz E.M."/>
            <person name="Thomas C.G."/>
            <person name="Felde R.L."/>
            <person name="Korf I.F."/>
            <person name="Cutter A.D."/>
            <person name="Schartner C.M."/>
            <person name="Ralston E.J."/>
            <person name="Meyer B.J."/>
            <person name="Haag E.S."/>
        </authorList>
    </citation>
    <scope>NUCLEOTIDE SEQUENCE [LARGE SCALE GENOMIC DNA]</scope>
    <source>
        <strain evidence="8">JU1422</strain>
    </source>
</reference>
<organism evidence="7 8">
    <name type="scientific">Caenorhabditis nigoni</name>
    <dbReference type="NCBI Taxonomy" id="1611254"/>
    <lineage>
        <taxon>Eukaryota</taxon>
        <taxon>Metazoa</taxon>
        <taxon>Ecdysozoa</taxon>
        <taxon>Nematoda</taxon>
        <taxon>Chromadorea</taxon>
        <taxon>Rhabditida</taxon>
        <taxon>Rhabditina</taxon>
        <taxon>Rhabditomorpha</taxon>
        <taxon>Rhabditoidea</taxon>
        <taxon>Rhabditidae</taxon>
        <taxon>Peloderinae</taxon>
        <taxon>Caenorhabditis</taxon>
    </lineage>
</organism>
<keyword evidence="4 6" id="KW-1133">Transmembrane helix</keyword>
<evidence type="ECO:0000256" key="3">
    <source>
        <dbReference type="ARBA" id="ARBA00022692"/>
    </source>
</evidence>
<feature type="transmembrane region" description="Helical" evidence="6">
    <location>
        <begin position="6"/>
        <end position="23"/>
    </location>
</feature>
<gene>
    <name evidence="7" type="primary">Cnig_chr_V.g16814</name>
    <name evidence="7" type="ORF">B9Z55_016814</name>
</gene>
<dbReference type="OrthoDB" id="5850434at2759"/>
<comment type="subcellular location">
    <subcellularLocation>
        <location evidence="1">Membrane</location>
        <topology evidence="1">Multi-pass membrane protein</topology>
    </subcellularLocation>
</comment>
<keyword evidence="3 6" id="KW-0812">Transmembrane</keyword>
<comment type="caution">
    <text evidence="7">The sequence shown here is derived from an EMBL/GenBank/DDBJ whole genome shotgun (WGS) entry which is preliminary data.</text>
</comment>
<protein>
    <recommendedName>
        <fullName evidence="6">Serpentine receptor class gamma</fullName>
    </recommendedName>
</protein>
<proteinExistence type="inferred from homology"/>
<dbReference type="InterPro" id="IPR052880">
    <property type="entry name" value="NRL-Serpentine_Class_Gamma"/>
</dbReference>
<dbReference type="GO" id="GO:0007606">
    <property type="term" value="P:sensory perception of chemical stimulus"/>
    <property type="evidence" value="ECO:0007669"/>
    <property type="project" value="UniProtKB-UniRule"/>
</dbReference>
<feature type="transmembrane region" description="Helical" evidence="6">
    <location>
        <begin position="228"/>
        <end position="248"/>
    </location>
</feature>
<feature type="transmembrane region" description="Helical" evidence="6">
    <location>
        <begin position="35"/>
        <end position="52"/>
    </location>
</feature>
<dbReference type="PANTHER" id="PTHR31114">
    <property type="entry name" value="SERPENTINE RECEPTOR CLASS GAMMA"/>
    <property type="match status" value="1"/>
</dbReference>
<sequence>MEVLYLSYGVPSIILTLFFLIFLNRSEFKYSFYRILQCDLIVNVFCFLNGWFSRFSKWTFTAPMMLIVYENFYFAFHLNSFGINFFYNLQSMSVIIMSLHRLSSSEFINANDVIHRNFMNLNLFLQFWTKYYLPIYILTVSTFVCFNLTVYLGNWTPRPLRYNEPTKVFVSVAAEGPKSVVWAQIFYWMTLTYFLVILLTNILTIISIKTRYNKKSSSEKTRRMMKNLTIITGINSSIFFIVFIWQSVGKGLMELQSYMATMYLLSDSMTLLLPYMLLVFDRNVRKALAKVIGGQAACLAKSLGNDSSLIRNTSVVQVVATNQSMKI</sequence>
<feature type="transmembrane region" description="Helical" evidence="6">
    <location>
        <begin position="72"/>
        <end position="89"/>
    </location>
</feature>
<keyword evidence="8" id="KW-1185">Reference proteome</keyword>
<dbReference type="PANTHER" id="PTHR31114:SF3">
    <property type="entry name" value="SERPENTINE RECEPTOR CLASS GAMMA-RELATED"/>
    <property type="match status" value="1"/>
</dbReference>